<organism evidence="1 2">
    <name type="scientific">Vibrio ishigakensis</name>
    <dbReference type="NCBI Taxonomy" id="1481914"/>
    <lineage>
        <taxon>Bacteria</taxon>
        <taxon>Pseudomonadati</taxon>
        <taxon>Pseudomonadota</taxon>
        <taxon>Gammaproteobacteria</taxon>
        <taxon>Vibrionales</taxon>
        <taxon>Vibrionaceae</taxon>
        <taxon>Vibrio</taxon>
    </lineage>
</organism>
<protein>
    <submittedName>
        <fullName evidence="1">Uncharacterized protein</fullName>
    </submittedName>
</protein>
<evidence type="ECO:0000313" key="2">
    <source>
        <dbReference type="Proteomes" id="UP000031666"/>
    </source>
</evidence>
<dbReference type="STRING" id="1481914.JCM19241_4909"/>
<dbReference type="SUPFAM" id="SSF47384">
    <property type="entry name" value="Homodimeric domain of signal transducing histidine kinase"/>
    <property type="match status" value="1"/>
</dbReference>
<sequence>MVYHQRVKEFAENEAINQAALEKLEQANEAKSTFLATMSHELRTR</sequence>
<reference evidence="1 2" key="2">
    <citation type="submission" date="2015-01" db="EMBL/GenBank/DDBJ databases">
        <authorList>
            <consortium name="NBRP consortium"/>
            <person name="Sawabe T."/>
            <person name="Meirelles P."/>
            <person name="Feng G."/>
            <person name="Sayaka M."/>
            <person name="Hattori M."/>
            <person name="Ohkuma M."/>
        </authorList>
    </citation>
    <scope>NUCLEOTIDE SEQUENCE [LARGE SCALE GENOMIC DNA]</scope>
    <source>
        <strain evidence="2">JCM 19241</strain>
    </source>
</reference>
<dbReference type="InterPro" id="IPR036097">
    <property type="entry name" value="HisK_dim/P_sf"/>
</dbReference>
<dbReference type="Proteomes" id="UP000031666">
    <property type="component" value="Unassembled WGS sequence"/>
</dbReference>
<proteinExistence type="predicted"/>
<dbReference type="EMBL" id="BBSC01000012">
    <property type="protein sequence ID" value="GAM78204.1"/>
    <property type="molecule type" value="Genomic_DNA"/>
</dbReference>
<name>A0A0B8QVP2_9VIBR</name>
<dbReference type="Gene3D" id="1.10.287.130">
    <property type="match status" value="1"/>
</dbReference>
<evidence type="ECO:0000313" key="1">
    <source>
        <dbReference type="EMBL" id="GAM78204.1"/>
    </source>
</evidence>
<comment type="caution">
    <text evidence="1">The sequence shown here is derived from an EMBL/GenBank/DDBJ whole genome shotgun (WGS) entry which is preliminary data.</text>
</comment>
<dbReference type="AlphaFoldDB" id="A0A0B8QVP2"/>
<reference evidence="1 2" key="1">
    <citation type="submission" date="2015-01" db="EMBL/GenBank/DDBJ databases">
        <title>Vibrio sp. C94 JCM 19241 whole genome shotgun sequence.</title>
        <authorList>
            <person name="Sawabe T."/>
            <person name="Meirelles P."/>
            <person name="Feng G."/>
            <person name="Sayaka M."/>
            <person name="Hattori M."/>
            <person name="Ohkuma M."/>
        </authorList>
    </citation>
    <scope>NUCLEOTIDE SEQUENCE [LARGE SCALE GENOMIC DNA]</scope>
    <source>
        <strain evidence="2">JCM 19241</strain>
    </source>
</reference>
<dbReference type="GO" id="GO:0000155">
    <property type="term" value="F:phosphorelay sensor kinase activity"/>
    <property type="evidence" value="ECO:0007669"/>
    <property type="project" value="InterPro"/>
</dbReference>
<accession>A0A0B8QVP2</accession>
<gene>
    <name evidence="1" type="ORF">JCM19241_4909</name>
</gene>